<dbReference type="InterPro" id="IPR001138">
    <property type="entry name" value="Zn2Cys6_DnaBD"/>
</dbReference>
<name>A0A0P7BNL7_9HYPO</name>
<dbReference type="CDD" id="cd12148">
    <property type="entry name" value="fungal_TF_MHR"/>
    <property type="match status" value="2"/>
</dbReference>
<evidence type="ECO:0000256" key="2">
    <source>
        <dbReference type="ARBA" id="ARBA00023163"/>
    </source>
</evidence>
<dbReference type="Proteomes" id="UP000050424">
    <property type="component" value="Unassembled WGS sequence"/>
</dbReference>
<feature type="domain" description="Zn(2)-C6 fungal-type" evidence="5">
    <location>
        <begin position="18"/>
        <end position="48"/>
    </location>
</feature>
<dbReference type="PANTHER" id="PTHR47424">
    <property type="entry name" value="REGULATORY PROTEIN GAL4"/>
    <property type="match status" value="1"/>
</dbReference>
<dbReference type="GO" id="GO:0005634">
    <property type="term" value="C:nucleus"/>
    <property type="evidence" value="ECO:0007669"/>
    <property type="project" value="TreeGrafter"/>
</dbReference>
<gene>
    <name evidence="6" type="ORF">AK830_g3642</name>
</gene>
<reference evidence="6 7" key="1">
    <citation type="submission" date="2015-09" db="EMBL/GenBank/DDBJ databases">
        <title>Draft genome of a European isolate of the apple canker pathogen Neonectria ditissima.</title>
        <authorList>
            <person name="Gomez-Cortecero A."/>
            <person name="Harrison R.J."/>
            <person name="Armitage A.D."/>
        </authorList>
    </citation>
    <scope>NUCLEOTIDE SEQUENCE [LARGE SCALE GENOMIC DNA]</scope>
    <source>
        <strain evidence="6 7">R09/05</strain>
    </source>
</reference>
<evidence type="ECO:0000313" key="6">
    <source>
        <dbReference type="EMBL" id="KPM42955.1"/>
    </source>
</evidence>
<sequence>MQHTTSTPLTKRPRAAVACNPCRQTKSKCDSGRPVCERCAARNVECVYTQTVWDKRLERQDDRRVNELEAQLAAASTPGQAVDTNVYNHSRASLLKDTIGEVSEAGSQDTNPESAADILATGAFDRRTAAEIGYFGPSSNHALFRSLTAFVVKLGARDSHLYQESPVADRVIPIFSARPFEPSDSARVFRRETEGFPTTQTCIEWIARFFNTVGAVLPYISEAPLLREANRMGARTWDDSPHARSTKALLNIVFAHALSTMDDASPEPFYERAFELLMTNEQSIEIPESISPKKYPAGTATMSSSLKSSIYFSHLISLHDITGITLDSIYGSNIGSPAHMSPRDLTLKTAELLDKLEEWRGHNTHFPILTSKSDTDSWSADTIQSKAHVLLLSLYYYRNIMLISTPTLMSALEQVTNPTAGDDTSGMLKDISASVLRRDWVAIKQFQKILAAILRNSRVFLKGNAVWWVCNFTALTMCWHGLGLWLICMRSTSLPQAIGITSSEAEIFMLEGLETLKSVGGSSIMTGKAHRFLKRLMRLLKTMGLNPVEEQDLAESTDGVLPRDVVPQDNFMDFMLGSVDDIFCQLGDNDFLGGELLSMDHDYSTDLLPQ</sequence>
<proteinExistence type="predicted"/>
<dbReference type="CDD" id="cd00067">
    <property type="entry name" value="GAL4"/>
    <property type="match status" value="1"/>
</dbReference>
<dbReference type="EMBL" id="LKCW01000040">
    <property type="protein sequence ID" value="KPM42955.1"/>
    <property type="molecule type" value="Genomic_DNA"/>
</dbReference>
<organism evidence="6 7">
    <name type="scientific">Neonectria ditissima</name>
    <dbReference type="NCBI Taxonomy" id="78410"/>
    <lineage>
        <taxon>Eukaryota</taxon>
        <taxon>Fungi</taxon>
        <taxon>Dikarya</taxon>
        <taxon>Ascomycota</taxon>
        <taxon>Pezizomycotina</taxon>
        <taxon>Sordariomycetes</taxon>
        <taxon>Hypocreomycetidae</taxon>
        <taxon>Hypocreales</taxon>
        <taxon>Nectriaceae</taxon>
        <taxon>Neonectria</taxon>
    </lineage>
</organism>
<dbReference type="PANTHER" id="PTHR47424:SF9">
    <property type="entry name" value="TAH-2"/>
    <property type="match status" value="1"/>
</dbReference>
<accession>A0A0P7BNL7</accession>
<evidence type="ECO:0000256" key="1">
    <source>
        <dbReference type="ARBA" id="ARBA00023015"/>
    </source>
</evidence>
<dbReference type="InterPro" id="IPR051127">
    <property type="entry name" value="Fungal_SecMet_Regulators"/>
</dbReference>
<dbReference type="PROSITE" id="PS50048">
    <property type="entry name" value="ZN2_CY6_FUNGAL_2"/>
    <property type="match status" value="1"/>
</dbReference>
<comment type="caution">
    <text evidence="6">The sequence shown here is derived from an EMBL/GenBank/DDBJ whole genome shotgun (WGS) entry which is preliminary data.</text>
</comment>
<dbReference type="GO" id="GO:0000981">
    <property type="term" value="F:DNA-binding transcription factor activity, RNA polymerase II-specific"/>
    <property type="evidence" value="ECO:0007669"/>
    <property type="project" value="InterPro"/>
</dbReference>
<dbReference type="PROSITE" id="PS00463">
    <property type="entry name" value="ZN2_CY6_FUNGAL_1"/>
    <property type="match status" value="1"/>
</dbReference>
<keyword evidence="1" id="KW-0805">Transcription regulation</keyword>
<keyword evidence="4" id="KW-0812">Transmembrane</keyword>
<evidence type="ECO:0000256" key="4">
    <source>
        <dbReference type="SAM" id="Phobius"/>
    </source>
</evidence>
<keyword evidence="2" id="KW-0804">Transcription</keyword>
<dbReference type="InterPro" id="IPR036864">
    <property type="entry name" value="Zn2-C6_fun-type_DNA-bd_sf"/>
</dbReference>
<evidence type="ECO:0000256" key="3">
    <source>
        <dbReference type="ARBA" id="ARBA00023242"/>
    </source>
</evidence>
<evidence type="ECO:0000259" key="5">
    <source>
        <dbReference type="PROSITE" id="PS50048"/>
    </source>
</evidence>
<protein>
    <recommendedName>
        <fullName evidence="5">Zn(2)-C6 fungal-type domain-containing protein</fullName>
    </recommendedName>
</protein>
<keyword evidence="7" id="KW-1185">Reference proteome</keyword>
<dbReference type="GO" id="GO:0000978">
    <property type="term" value="F:RNA polymerase II cis-regulatory region sequence-specific DNA binding"/>
    <property type="evidence" value="ECO:0007669"/>
    <property type="project" value="TreeGrafter"/>
</dbReference>
<dbReference type="Pfam" id="PF00172">
    <property type="entry name" value="Zn_clus"/>
    <property type="match status" value="1"/>
</dbReference>
<keyword evidence="3" id="KW-0539">Nucleus</keyword>
<dbReference type="Gene3D" id="4.10.240.10">
    <property type="entry name" value="Zn(2)-C6 fungal-type DNA-binding domain"/>
    <property type="match status" value="1"/>
</dbReference>
<keyword evidence="4" id="KW-0472">Membrane</keyword>
<dbReference type="GO" id="GO:0008270">
    <property type="term" value="F:zinc ion binding"/>
    <property type="evidence" value="ECO:0007669"/>
    <property type="project" value="InterPro"/>
</dbReference>
<evidence type="ECO:0000313" key="7">
    <source>
        <dbReference type="Proteomes" id="UP000050424"/>
    </source>
</evidence>
<dbReference type="OrthoDB" id="3364175at2759"/>
<feature type="transmembrane region" description="Helical" evidence="4">
    <location>
        <begin position="465"/>
        <end position="487"/>
    </location>
</feature>
<dbReference type="SMART" id="SM00066">
    <property type="entry name" value="GAL4"/>
    <property type="match status" value="1"/>
</dbReference>
<keyword evidence="4" id="KW-1133">Transmembrane helix</keyword>
<dbReference type="SUPFAM" id="SSF57701">
    <property type="entry name" value="Zn2/Cys6 DNA-binding domain"/>
    <property type="match status" value="1"/>
</dbReference>
<dbReference type="GO" id="GO:0000435">
    <property type="term" value="P:positive regulation of transcription from RNA polymerase II promoter by galactose"/>
    <property type="evidence" value="ECO:0007669"/>
    <property type="project" value="TreeGrafter"/>
</dbReference>
<dbReference type="AlphaFoldDB" id="A0A0P7BNL7"/>